<comment type="caution">
    <text evidence="2">The sequence shown here is derived from an EMBL/GenBank/DDBJ whole genome shotgun (WGS) entry which is preliminary data.</text>
</comment>
<reference evidence="2 3" key="1">
    <citation type="journal article" date="2024" name="G3 (Bethesda)">
        <title>Genome assembly of Hibiscus sabdariffa L. provides insights into metabolisms of medicinal natural products.</title>
        <authorList>
            <person name="Kim T."/>
        </authorList>
    </citation>
    <scope>NUCLEOTIDE SEQUENCE [LARGE SCALE GENOMIC DNA]</scope>
    <source>
        <strain evidence="2">TK-2024</strain>
        <tissue evidence="2">Old leaves</tissue>
    </source>
</reference>
<name>A0ABR2CA89_9ROSI</name>
<keyword evidence="3" id="KW-1185">Reference proteome</keyword>
<evidence type="ECO:0000313" key="2">
    <source>
        <dbReference type="EMBL" id="KAK8516338.1"/>
    </source>
</evidence>
<evidence type="ECO:0000256" key="1">
    <source>
        <dbReference type="SAM" id="MobiDB-lite"/>
    </source>
</evidence>
<proteinExistence type="predicted"/>
<dbReference type="Proteomes" id="UP001472677">
    <property type="component" value="Unassembled WGS sequence"/>
</dbReference>
<protein>
    <submittedName>
        <fullName evidence="2">Uncharacterized protein</fullName>
    </submittedName>
</protein>
<organism evidence="2 3">
    <name type="scientific">Hibiscus sabdariffa</name>
    <name type="common">roselle</name>
    <dbReference type="NCBI Taxonomy" id="183260"/>
    <lineage>
        <taxon>Eukaryota</taxon>
        <taxon>Viridiplantae</taxon>
        <taxon>Streptophyta</taxon>
        <taxon>Embryophyta</taxon>
        <taxon>Tracheophyta</taxon>
        <taxon>Spermatophyta</taxon>
        <taxon>Magnoliopsida</taxon>
        <taxon>eudicotyledons</taxon>
        <taxon>Gunneridae</taxon>
        <taxon>Pentapetalae</taxon>
        <taxon>rosids</taxon>
        <taxon>malvids</taxon>
        <taxon>Malvales</taxon>
        <taxon>Malvaceae</taxon>
        <taxon>Malvoideae</taxon>
        <taxon>Hibiscus</taxon>
    </lineage>
</organism>
<feature type="compositionally biased region" description="Polar residues" evidence="1">
    <location>
        <begin position="1"/>
        <end position="10"/>
    </location>
</feature>
<gene>
    <name evidence="2" type="ORF">V6N12_068945</name>
</gene>
<accession>A0ABR2CA89</accession>
<dbReference type="EMBL" id="JBBPBM010000059">
    <property type="protein sequence ID" value="KAK8516338.1"/>
    <property type="molecule type" value="Genomic_DNA"/>
</dbReference>
<sequence length="67" mass="7578">MPSRKPSNAATRPPLPQVAKERTTIVEKEDESLETQAIQEKLEELANVATKITTRREILRTLCISFV</sequence>
<feature type="region of interest" description="Disordered" evidence="1">
    <location>
        <begin position="1"/>
        <end position="20"/>
    </location>
</feature>
<evidence type="ECO:0000313" key="3">
    <source>
        <dbReference type="Proteomes" id="UP001472677"/>
    </source>
</evidence>